<protein>
    <submittedName>
        <fullName evidence="1">Voltage-dependent calcium channel alpha 1 invertebrate</fullName>
    </submittedName>
</protein>
<dbReference type="EMBL" id="LUCM01000343">
    <property type="protein sequence ID" value="KAA0200714.1"/>
    <property type="molecule type" value="Genomic_DNA"/>
</dbReference>
<dbReference type="OrthoDB" id="6285580at2759"/>
<comment type="caution">
    <text evidence="1">The sequence shown here is derived from an EMBL/GenBank/DDBJ whole genome shotgun (WGS) entry which is preliminary data.</text>
</comment>
<proteinExistence type="predicted"/>
<reference evidence="1" key="1">
    <citation type="submission" date="2019-05" db="EMBL/GenBank/DDBJ databases">
        <title>Annotation for the trematode Fasciolopsis buski.</title>
        <authorList>
            <person name="Choi Y.-J."/>
        </authorList>
    </citation>
    <scope>NUCLEOTIDE SEQUENCE</scope>
    <source>
        <strain evidence="1">HT</strain>
        <tissue evidence="1">Whole worm</tissue>
    </source>
</reference>
<evidence type="ECO:0000313" key="1">
    <source>
        <dbReference type="EMBL" id="KAA0200714.1"/>
    </source>
</evidence>
<accession>A0A8E0S858</accession>
<organism evidence="1 2">
    <name type="scientific">Fasciolopsis buskii</name>
    <dbReference type="NCBI Taxonomy" id="27845"/>
    <lineage>
        <taxon>Eukaryota</taxon>
        <taxon>Metazoa</taxon>
        <taxon>Spiralia</taxon>
        <taxon>Lophotrochozoa</taxon>
        <taxon>Platyhelminthes</taxon>
        <taxon>Trematoda</taxon>
        <taxon>Digenea</taxon>
        <taxon>Plagiorchiida</taxon>
        <taxon>Echinostomata</taxon>
        <taxon>Echinostomatoidea</taxon>
        <taxon>Fasciolidae</taxon>
        <taxon>Fasciolopsis</taxon>
    </lineage>
</organism>
<name>A0A8E0S858_9TREM</name>
<sequence>MDGGDQPSPTEDYWSDAARSQFLSEPSLEPIPAGGSKLRKSSFSNSLENHTVAVDHYQNNGCSNQDGHVITGVENSYLHPATDSDGCEVTTIPATTVSQRISMTTGVPTVGTGAGAGLSGIAAIAAAAASQQGKPLNLAALTLSAQSAAAKKRTGTRAQSANARPERTLFCLTLRNPLRKLCIGIVEWKYPFAESMFSFILKFLL</sequence>
<dbReference type="Proteomes" id="UP000728185">
    <property type="component" value="Unassembled WGS sequence"/>
</dbReference>
<dbReference type="AlphaFoldDB" id="A0A8E0S858"/>
<keyword evidence="2" id="KW-1185">Reference proteome</keyword>
<gene>
    <name evidence="1" type="ORF">FBUS_02581</name>
</gene>
<evidence type="ECO:0000313" key="2">
    <source>
        <dbReference type="Proteomes" id="UP000728185"/>
    </source>
</evidence>